<dbReference type="EMBL" id="CCBP010000441">
    <property type="protein sequence ID" value="CDO77107.1"/>
    <property type="molecule type" value="Genomic_DNA"/>
</dbReference>
<name>A0A060SRC3_PYCCI</name>
<dbReference type="GO" id="GO:0003735">
    <property type="term" value="F:structural constituent of ribosome"/>
    <property type="evidence" value="ECO:0007669"/>
    <property type="project" value="InterPro"/>
</dbReference>
<sequence length="157" mass="17348">MSLLAAFSCSSRTGASSSLISRNATGAAAVQTRSVSSSPYGRTHVWKRRQKKLPNPMVPVFPQRLVRVDGSTIIHYTTSPRSTIRLTRDTTNNPVWNAARFVGMDEEEDEVTGRMGRFSRKFGELGGQRSDMDWLNEATGDAVEVPVEDSTKPKSKK</sequence>
<evidence type="ECO:0000313" key="2">
    <source>
        <dbReference type="EMBL" id="CDO77107.1"/>
    </source>
</evidence>
<comment type="caution">
    <text evidence="2">The sequence shown here is derived from an EMBL/GenBank/DDBJ whole genome shotgun (WGS) entry which is preliminary data.</text>
</comment>
<evidence type="ECO:0000313" key="3">
    <source>
        <dbReference type="Proteomes" id="UP000029665"/>
    </source>
</evidence>
<dbReference type="OrthoDB" id="5587740at2759"/>
<dbReference type="Proteomes" id="UP000029665">
    <property type="component" value="Unassembled WGS sequence"/>
</dbReference>
<proteinExistence type="predicted"/>
<dbReference type="PANTHER" id="PTHR28174:SF1">
    <property type="entry name" value="LARGE RIBOSOMAL SUBUNIT PROTEIN BL31M"/>
    <property type="match status" value="1"/>
</dbReference>
<protein>
    <recommendedName>
        <fullName evidence="4">50S ribosomal protein L36</fullName>
    </recommendedName>
</protein>
<dbReference type="OMA" id="STIIHYT"/>
<keyword evidence="3" id="KW-1185">Reference proteome</keyword>
<dbReference type="STRING" id="5643.A0A060SRC3"/>
<reference evidence="2" key="1">
    <citation type="submission" date="2014-01" db="EMBL/GenBank/DDBJ databases">
        <title>The genome of the white-rot fungus Pycnoporus cinnabarinus: a basidiomycete model with a versatile arsenal for lignocellulosic biomass breakdown.</title>
        <authorList>
            <person name="Levasseur A."/>
            <person name="Lomascolo A."/>
            <person name="Ruiz-Duenas F.J."/>
            <person name="Uzan E."/>
            <person name="Piumi F."/>
            <person name="Kues U."/>
            <person name="Ram A.F.J."/>
            <person name="Murat C."/>
            <person name="Haon M."/>
            <person name="Benoit I."/>
            <person name="Arfi Y."/>
            <person name="Chevret D."/>
            <person name="Drula E."/>
            <person name="Kwon M.J."/>
            <person name="Gouret P."/>
            <person name="Lesage-Meessen L."/>
            <person name="Lombard V."/>
            <person name="Mariette J."/>
            <person name="Noirot C."/>
            <person name="Park J."/>
            <person name="Patyshakuliyeva A."/>
            <person name="Wieneger R.A.B."/>
            <person name="Wosten H.A.B."/>
            <person name="Martin F."/>
            <person name="Coutinho P.M."/>
            <person name="de Vries R."/>
            <person name="Martinez A.T."/>
            <person name="Klopp C."/>
            <person name="Pontarotti P."/>
            <person name="Henrissat B."/>
            <person name="Record E."/>
        </authorList>
    </citation>
    <scope>NUCLEOTIDE SEQUENCE [LARGE SCALE GENOMIC DNA]</scope>
    <source>
        <strain evidence="2">BRFM137</strain>
    </source>
</reference>
<evidence type="ECO:0000256" key="1">
    <source>
        <dbReference type="SAM" id="MobiDB-lite"/>
    </source>
</evidence>
<dbReference type="AlphaFoldDB" id="A0A060SRC3"/>
<dbReference type="GO" id="GO:0032543">
    <property type="term" value="P:mitochondrial translation"/>
    <property type="evidence" value="ECO:0007669"/>
    <property type="project" value="InterPro"/>
</dbReference>
<feature type="region of interest" description="Disordered" evidence="1">
    <location>
        <begin position="138"/>
        <end position="157"/>
    </location>
</feature>
<dbReference type="Gene3D" id="6.20.130.10">
    <property type="match status" value="1"/>
</dbReference>
<evidence type="ECO:0008006" key="4">
    <source>
        <dbReference type="Google" id="ProtNLM"/>
    </source>
</evidence>
<dbReference type="HOGENOM" id="CLU_109501_2_1_1"/>
<dbReference type="GO" id="GO:0005762">
    <property type="term" value="C:mitochondrial large ribosomal subunit"/>
    <property type="evidence" value="ECO:0007669"/>
    <property type="project" value="InterPro"/>
</dbReference>
<gene>
    <name evidence="2" type="ORF">BN946_scf184592.g3</name>
</gene>
<dbReference type="PANTHER" id="PTHR28174">
    <property type="entry name" value="54S RIBOSOMAL PROTEIN L36, MITOCHONDRIAL"/>
    <property type="match status" value="1"/>
</dbReference>
<accession>A0A060SRC3</accession>
<organism evidence="2 3">
    <name type="scientific">Pycnoporus cinnabarinus</name>
    <name type="common">Cinnabar-red polypore</name>
    <name type="synonym">Trametes cinnabarina</name>
    <dbReference type="NCBI Taxonomy" id="5643"/>
    <lineage>
        <taxon>Eukaryota</taxon>
        <taxon>Fungi</taxon>
        <taxon>Dikarya</taxon>
        <taxon>Basidiomycota</taxon>
        <taxon>Agaricomycotina</taxon>
        <taxon>Agaricomycetes</taxon>
        <taxon>Polyporales</taxon>
        <taxon>Polyporaceae</taxon>
        <taxon>Trametes</taxon>
    </lineage>
</organism>
<dbReference type="InterPro" id="IPR034600">
    <property type="entry name" value="Ribosomal_bL31m"/>
</dbReference>